<dbReference type="InterPro" id="IPR010869">
    <property type="entry name" value="DUF1501"/>
</dbReference>
<evidence type="ECO:0000313" key="3">
    <source>
        <dbReference type="Proteomes" id="UP001597011"/>
    </source>
</evidence>
<evidence type="ECO:0000256" key="1">
    <source>
        <dbReference type="SAM" id="SignalP"/>
    </source>
</evidence>
<proteinExistence type="predicted"/>
<dbReference type="RefSeq" id="WP_379943705.1">
    <property type="nucleotide sequence ID" value="NZ_JBHTIB010000015.1"/>
</dbReference>
<reference evidence="3" key="1">
    <citation type="journal article" date="2019" name="Int. J. Syst. Evol. Microbiol.">
        <title>The Global Catalogue of Microorganisms (GCM) 10K type strain sequencing project: providing services to taxonomists for standard genome sequencing and annotation.</title>
        <authorList>
            <consortium name="The Broad Institute Genomics Platform"/>
            <consortium name="The Broad Institute Genome Sequencing Center for Infectious Disease"/>
            <person name="Wu L."/>
            <person name="Ma J."/>
        </authorList>
    </citation>
    <scope>NUCLEOTIDE SEQUENCE [LARGE SCALE GENOMIC DNA]</scope>
    <source>
        <strain evidence="3">CCUG 60529</strain>
    </source>
</reference>
<dbReference type="PANTHER" id="PTHR43737:SF1">
    <property type="entry name" value="DUF1501 DOMAIN-CONTAINING PROTEIN"/>
    <property type="match status" value="1"/>
</dbReference>
<dbReference type="Proteomes" id="UP001597011">
    <property type="component" value="Unassembled WGS sequence"/>
</dbReference>
<dbReference type="PANTHER" id="PTHR43737">
    <property type="entry name" value="BLL7424 PROTEIN"/>
    <property type="match status" value="1"/>
</dbReference>
<name>A0ABW3BVD9_9FLAO</name>
<dbReference type="EMBL" id="JBHTIB010000015">
    <property type="protein sequence ID" value="MFD0837120.1"/>
    <property type="molecule type" value="Genomic_DNA"/>
</dbReference>
<organism evidence="2 3">
    <name type="scientific">Mariniflexile aquimaris</name>
    <dbReference type="NCBI Taxonomy" id="881009"/>
    <lineage>
        <taxon>Bacteria</taxon>
        <taxon>Pseudomonadati</taxon>
        <taxon>Bacteroidota</taxon>
        <taxon>Flavobacteriia</taxon>
        <taxon>Flavobacteriales</taxon>
        <taxon>Flavobacteriaceae</taxon>
        <taxon>Mariniflexile</taxon>
    </lineage>
</organism>
<sequence>MERRKFLKQSTLASSLFFVPSFVKAFENVALNSLGFKKLVIIQLAGGNDGLNTIIPFTNDIYYKNRPQLGIQKSNTLLLNDELGLNENLAPLKNLYDKGYVSIINNVGYPNPNRSHFRSTDIWQTASESNEYLTSGWVGRYIDTYGKIPHAGIELDDSLSLIMKGEHLNGIATKDPAILFRNNQTPYFKKVLNYQSDAHLSDHNLGYLYKTMIEANSSAKYIYETTKTYSSNIEYPNNPFGKQLKTTAEFINSNLESKVYYVSMGGFDTHAGQINRQSKLLQTYAESIEIFVSDLEKSDTFKDTLILTFSEFGRRVKQNAANGTDHGAANNVFIVGKHLKTAGIYNEAPNLFELDGNGDIKYTVDFRSIYATVLDKWLAVDDKTILNKSFSQLDLLG</sequence>
<feature type="signal peptide" evidence="1">
    <location>
        <begin position="1"/>
        <end position="25"/>
    </location>
</feature>
<comment type="caution">
    <text evidence="2">The sequence shown here is derived from an EMBL/GenBank/DDBJ whole genome shotgun (WGS) entry which is preliminary data.</text>
</comment>
<feature type="chain" id="PRO_5046793380" evidence="1">
    <location>
        <begin position="26"/>
        <end position="397"/>
    </location>
</feature>
<keyword evidence="3" id="KW-1185">Reference proteome</keyword>
<evidence type="ECO:0000313" key="2">
    <source>
        <dbReference type="EMBL" id="MFD0837120.1"/>
    </source>
</evidence>
<accession>A0ABW3BVD9</accession>
<protein>
    <submittedName>
        <fullName evidence="2">DUF1501 domain-containing protein</fullName>
    </submittedName>
</protein>
<gene>
    <name evidence="2" type="ORF">ACFQ0I_15180</name>
</gene>
<dbReference type="Pfam" id="PF07394">
    <property type="entry name" value="DUF1501"/>
    <property type="match status" value="1"/>
</dbReference>
<keyword evidence="1" id="KW-0732">Signal</keyword>